<evidence type="ECO:0000313" key="10">
    <source>
        <dbReference type="Proteomes" id="UP000199263"/>
    </source>
</evidence>
<dbReference type="Pfam" id="PF01048">
    <property type="entry name" value="PNP_UDP_1"/>
    <property type="match status" value="1"/>
</dbReference>
<dbReference type="AlphaFoldDB" id="A0A1I1J602"/>
<accession>A0A1I1J602</accession>
<evidence type="ECO:0000256" key="5">
    <source>
        <dbReference type="ARBA" id="ARBA00022679"/>
    </source>
</evidence>
<dbReference type="PANTHER" id="PTHR11904">
    <property type="entry name" value="METHYLTHIOADENOSINE/PURINE NUCLEOSIDE PHOSPHORYLASE"/>
    <property type="match status" value="1"/>
</dbReference>
<keyword evidence="10" id="KW-1185">Reference proteome</keyword>
<evidence type="ECO:0000256" key="4">
    <source>
        <dbReference type="ARBA" id="ARBA00022676"/>
    </source>
</evidence>
<evidence type="ECO:0000256" key="6">
    <source>
        <dbReference type="ARBA" id="ARBA00048556"/>
    </source>
</evidence>
<dbReference type="PIRSF" id="PIRSF000477">
    <property type="entry name" value="PurNPase"/>
    <property type="match status" value="1"/>
</dbReference>
<dbReference type="OrthoDB" id="1523230at2"/>
<dbReference type="PANTHER" id="PTHR11904:SF9">
    <property type="entry name" value="PURINE NUCLEOSIDE PHOSPHORYLASE-RELATED"/>
    <property type="match status" value="1"/>
</dbReference>
<evidence type="ECO:0000259" key="8">
    <source>
        <dbReference type="Pfam" id="PF01048"/>
    </source>
</evidence>
<dbReference type="Proteomes" id="UP000199263">
    <property type="component" value="Unassembled WGS sequence"/>
</dbReference>
<name>A0A1I1J602_9CLOT</name>
<dbReference type="SUPFAM" id="SSF53167">
    <property type="entry name" value="Purine and uridine phosphorylases"/>
    <property type="match status" value="1"/>
</dbReference>
<dbReference type="UniPathway" id="UPA00606"/>
<dbReference type="Gene3D" id="3.40.50.1580">
    <property type="entry name" value="Nucleoside phosphorylase domain"/>
    <property type="match status" value="1"/>
</dbReference>
<dbReference type="RefSeq" id="WP_090088770.1">
    <property type="nucleotide sequence ID" value="NZ_FOMG01000003.1"/>
</dbReference>
<gene>
    <name evidence="9" type="ORF">SAMN05421842_103108</name>
</gene>
<comment type="catalytic activity">
    <reaction evidence="6">
        <text>a purine 2'-deoxy-D-ribonucleoside + phosphate = a purine nucleobase + 2-deoxy-alpha-D-ribose 1-phosphate</text>
        <dbReference type="Rhea" id="RHEA:36431"/>
        <dbReference type="ChEBI" id="CHEBI:26386"/>
        <dbReference type="ChEBI" id="CHEBI:43474"/>
        <dbReference type="ChEBI" id="CHEBI:57259"/>
        <dbReference type="ChEBI" id="CHEBI:142361"/>
        <dbReference type="EC" id="2.4.2.1"/>
    </reaction>
</comment>
<dbReference type="NCBIfam" id="NF006054">
    <property type="entry name" value="PRK08202.1"/>
    <property type="match status" value="1"/>
</dbReference>
<dbReference type="GO" id="GO:0009116">
    <property type="term" value="P:nucleoside metabolic process"/>
    <property type="evidence" value="ECO:0007669"/>
    <property type="project" value="InterPro"/>
</dbReference>
<dbReference type="NCBIfam" id="TIGR01697">
    <property type="entry name" value="PNPH-PUNA-XAPA"/>
    <property type="match status" value="1"/>
</dbReference>
<comment type="function">
    <text evidence="1">The purine nucleoside phosphorylases catalyze the phosphorolytic breakdown of the N-glycosidic bond in the beta-(deoxy)ribonucleoside molecules, with the formation of the corresponding free purine bases and pentose-1-phosphate. Cleaves guanosine, inosine, 2'-deoxyguanosine and 2'-deoxyinosine.</text>
</comment>
<proteinExistence type="inferred from homology"/>
<dbReference type="NCBIfam" id="TIGR01700">
    <property type="entry name" value="PNPH"/>
    <property type="match status" value="1"/>
</dbReference>
<evidence type="ECO:0000256" key="7">
    <source>
        <dbReference type="PIRNR" id="PIRNR000477"/>
    </source>
</evidence>
<dbReference type="EC" id="2.4.2.1" evidence="7"/>
<organism evidence="9 10">
    <name type="scientific">Clostridium uliginosum</name>
    <dbReference type="NCBI Taxonomy" id="119641"/>
    <lineage>
        <taxon>Bacteria</taxon>
        <taxon>Bacillati</taxon>
        <taxon>Bacillota</taxon>
        <taxon>Clostridia</taxon>
        <taxon>Eubacteriales</taxon>
        <taxon>Clostridiaceae</taxon>
        <taxon>Clostridium</taxon>
    </lineage>
</organism>
<evidence type="ECO:0000256" key="1">
    <source>
        <dbReference type="ARBA" id="ARBA00002678"/>
    </source>
</evidence>
<comment type="pathway">
    <text evidence="2 7">Purine metabolism; purine nucleoside salvage.</text>
</comment>
<dbReference type="STRING" id="119641.SAMN05421842_103108"/>
<dbReference type="InterPro" id="IPR035994">
    <property type="entry name" value="Nucleoside_phosphorylase_sf"/>
</dbReference>
<dbReference type="InterPro" id="IPR011270">
    <property type="entry name" value="Pur_Nuc_Pase_Ino/Guo-sp"/>
</dbReference>
<dbReference type="CDD" id="cd09009">
    <property type="entry name" value="PNP-EcPNPII_like"/>
    <property type="match status" value="1"/>
</dbReference>
<keyword evidence="4 7" id="KW-0328">Glycosyltransferase</keyword>
<dbReference type="GO" id="GO:0004731">
    <property type="term" value="F:purine-nucleoside phosphorylase activity"/>
    <property type="evidence" value="ECO:0007669"/>
    <property type="project" value="UniProtKB-EC"/>
</dbReference>
<dbReference type="EMBL" id="FOMG01000003">
    <property type="protein sequence ID" value="SFC40880.1"/>
    <property type="molecule type" value="Genomic_DNA"/>
</dbReference>
<evidence type="ECO:0000256" key="3">
    <source>
        <dbReference type="ARBA" id="ARBA00006751"/>
    </source>
</evidence>
<comment type="similarity">
    <text evidence="3 7">Belongs to the PNP/MTAP phosphorylase family.</text>
</comment>
<dbReference type="InterPro" id="IPR011268">
    <property type="entry name" value="Purine_phosphorylase"/>
</dbReference>
<reference evidence="9 10" key="1">
    <citation type="submission" date="2016-10" db="EMBL/GenBank/DDBJ databases">
        <authorList>
            <person name="de Groot N.N."/>
        </authorList>
    </citation>
    <scope>NUCLEOTIDE SEQUENCE [LARGE SCALE GENOMIC DNA]</scope>
    <source>
        <strain evidence="9 10">DSM 12992</strain>
    </source>
</reference>
<dbReference type="GO" id="GO:0005737">
    <property type="term" value="C:cytoplasm"/>
    <property type="evidence" value="ECO:0007669"/>
    <property type="project" value="TreeGrafter"/>
</dbReference>
<evidence type="ECO:0000313" key="9">
    <source>
        <dbReference type="EMBL" id="SFC40880.1"/>
    </source>
</evidence>
<feature type="domain" description="Nucleoside phosphorylase" evidence="8">
    <location>
        <begin position="23"/>
        <end position="270"/>
    </location>
</feature>
<dbReference type="InterPro" id="IPR000845">
    <property type="entry name" value="Nucleoside_phosphorylase_d"/>
</dbReference>
<sequence length="272" mass="29921">MNLSKEIKEAYEYIKSKSKYNPKIGIVLGSGLGDLANEIEDAEYYKYKDIPNFTVPTIDGHEGTLIIGKLHGKEVVAMKGRCHYYEGHSMQRITLPIRVMKLLGVEVLIVTNCSGQAKESIEAGDLVVIKNHLNFTGHNPLIGENLEEFGDRFPDLAYPYDNELREKAKNIAKKLDIDLKEGVYAMFPGPSYETASETLMASALGADVVGMSTVPEVIVANHCGIKVLGFSGVPCLAAAYSDAEISHEEVLKNFKGIAEKCTAIVNEFLKEF</sequence>
<evidence type="ECO:0000256" key="2">
    <source>
        <dbReference type="ARBA" id="ARBA00005058"/>
    </source>
</evidence>
<keyword evidence="5 7" id="KW-0808">Transferase</keyword>
<protein>
    <recommendedName>
        <fullName evidence="7">Purine nucleoside phosphorylase</fullName>
        <ecNumber evidence="7">2.4.2.1</ecNumber>
    </recommendedName>
    <alternativeName>
        <fullName evidence="7">Inosine-guanosine phosphorylase</fullName>
    </alternativeName>
</protein>